<reference evidence="3" key="1">
    <citation type="submission" date="2023-07" db="EMBL/GenBank/DDBJ databases">
        <authorList>
            <consortium name="CYATHOMIX"/>
        </authorList>
    </citation>
    <scope>NUCLEOTIDE SEQUENCE</scope>
    <source>
        <strain evidence="3">N/A</strain>
    </source>
</reference>
<keyword evidence="1" id="KW-0378">Hydrolase</keyword>
<evidence type="ECO:0000256" key="1">
    <source>
        <dbReference type="ARBA" id="ARBA00022801"/>
    </source>
</evidence>
<dbReference type="SUPFAM" id="SSF53474">
    <property type="entry name" value="alpha/beta-Hydrolases"/>
    <property type="match status" value="1"/>
</dbReference>
<dbReference type="AlphaFoldDB" id="A0AA36MA12"/>
<name>A0AA36MA12_CYLNA</name>
<gene>
    <name evidence="3" type="ORF">CYNAS_LOCUS14926</name>
</gene>
<evidence type="ECO:0000313" key="3">
    <source>
        <dbReference type="EMBL" id="CAJ0602943.1"/>
    </source>
</evidence>
<protein>
    <recommendedName>
        <fullName evidence="2">BD-FAE-like domain-containing protein</fullName>
    </recommendedName>
</protein>
<accession>A0AA36MA12</accession>
<evidence type="ECO:0000313" key="4">
    <source>
        <dbReference type="Proteomes" id="UP001176961"/>
    </source>
</evidence>
<proteinExistence type="predicted"/>
<keyword evidence="4" id="KW-1185">Reference proteome</keyword>
<dbReference type="Pfam" id="PF20434">
    <property type="entry name" value="BD-FAE"/>
    <property type="match status" value="1"/>
</dbReference>
<dbReference type="PANTHER" id="PTHR48081">
    <property type="entry name" value="AB HYDROLASE SUPERFAMILY PROTEIN C4A8.06C"/>
    <property type="match status" value="1"/>
</dbReference>
<dbReference type="InterPro" id="IPR050300">
    <property type="entry name" value="GDXG_lipolytic_enzyme"/>
</dbReference>
<organism evidence="3 4">
    <name type="scientific">Cylicocyclus nassatus</name>
    <name type="common">Nematode worm</name>
    <dbReference type="NCBI Taxonomy" id="53992"/>
    <lineage>
        <taxon>Eukaryota</taxon>
        <taxon>Metazoa</taxon>
        <taxon>Ecdysozoa</taxon>
        <taxon>Nematoda</taxon>
        <taxon>Chromadorea</taxon>
        <taxon>Rhabditida</taxon>
        <taxon>Rhabditina</taxon>
        <taxon>Rhabditomorpha</taxon>
        <taxon>Strongyloidea</taxon>
        <taxon>Strongylidae</taxon>
        <taxon>Cylicocyclus</taxon>
    </lineage>
</organism>
<dbReference type="EMBL" id="CATQJL010000305">
    <property type="protein sequence ID" value="CAJ0602943.1"/>
    <property type="molecule type" value="Genomic_DNA"/>
</dbReference>
<sequence>MDSNPELTHLYSCSRWAGTDPSQVINDYVRIGIETCEELRKEAHIEDIPYKDDANDMTRIDVWGEVSSKLVIFIHGGYWQEGTRKLVTPAAVNLVKRGVAMAAIGFDYASRSHPLSEVVTQVTLGVEFLLREYPNVKEVTLAGHSAGAHLAFSVAVRLKSSRIRKLVLICGVYDLHELPLCEIGSVIGMTLDEASKNSCRAAQLVELGLHVQFLIALKDSPKLIEQNRVMVQEARELDLNLEAHEFPEHDHFSIIEALRFENEQLTHKFVDFISGGST</sequence>
<dbReference type="InterPro" id="IPR029058">
    <property type="entry name" value="AB_hydrolase_fold"/>
</dbReference>
<evidence type="ECO:0000259" key="2">
    <source>
        <dbReference type="Pfam" id="PF20434"/>
    </source>
</evidence>
<comment type="caution">
    <text evidence="3">The sequence shown here is derived from an EMBL/GenBank/DDBJ whole genome shotgun (WGS) entry which is preliminary data.</text>
</comment>
<dbReference type="Gene3D" id="3.40.50.1820">
    <property type="entry name" value="alpha/beta hydrolase"/>
    <property type="match status" value="1"/>
</dbReference>
<dbReference type="GO" id="GO:0004061">
    <property type="term" value="F:arylformamidase activity"/>
    <property type="evidence" value="ECO:0007669"/>
    <property type="project" value="TreeGrafter"/>
</dbReference>
<dbReference type="Proteomes" id="UP001176961">
    <property type="component" value="Unassembled WGS sequence"/>
</dbReference>
<feature type="domain" description="BD-FAE-like" evidence="2">
    <location>
        <begin position="67"/>
        <end position="159"/>
    </location>
</feature>
<dbReference type="PANTHER" id="PTHR48081:SF33">
    <property type="entry name" value="KYNURENINE FORMAMIDASE"/>
    <property type="match status" value="1"/>
</dbReference>
<dbReference type="InterPro" id="IPR049492">
    <property type="entry name" value="BD-FAE-like_dom"/>
</dbReference>